<evidence type="ECO:0000313" key="3">
    <source>
        <dbReference type="Proteomes" id="UP000183945"/>
    </source>
</evidence>
<dbReference type="EMBL" id="FQVT01000003">
    <property type="protein sequence ID" value="SHF86116.1"/>
    <property type="molecule type" value="Genomic_DNA"/>
</dbReference>
<dbReference type="PANTHER" id="PTHR12526">
    <property type="entry name" value="GLYCOSYLTRANSFERASE"/>
    <property type="match status" value="1"/>
</dbReference>
<dbReference type="GO" id="GO:0016757">
    <property type="term" value="F:glycosyltransferase activity"/>
    <property type="evidence" value="ECO:0007669"/>
    <property type="project" value="TreeGrafter"/>
</dbReference>
<evidence type="ECO:0000313" key="2">
    <source>
        <dbReference type="EMBL" id="SHF86116.1"/>
    </source>
</evidence>
<dbReference type="Pfam" id="PF13439">
    <property type="entry name" value="Glyco_transf_4"/>
    <property type="match status" value="1"/>
</dbReference>
<dbReference type="PANTHER" id="PTHR12526:SF638">
    <property type="entry name" value="SPORE COAT PROTEIN SA"/>
    <property type="match status" value="1"/>
</dbReference>
<dbReference type="OrthoDB" id="1522162at2"/>
<dbReference type="RefSeq" id="WP_072877780.1">
    <property type="nucleotide sequence ID" value="NZ_FQVT01000003.1"/>
</dbReference>
<organism evidence="2 3">
    <name type="scientific">Salegentibacter echinorum</name>
    <dbReference type="NCBI Taxonomy" id="1073325"/>
    <lineage>
        <taxon>Bacteria</taxon>
        <taxon>Pseudomonadati</taxon>
        <taxon>Bacteroidota</taxon>
        <taxon>Flavobacteriia</taxon>
        <taxon>Flavobacteriales</taxon>
        <taxon>Flavobacteriaceae</taxon>
        <taxon>Salegentibacter</taxon>
    </lineage>
</organism>
<dbReference type="Pfam" id="PF13692">
    <property type="entry name" value="Glyco_trans_1_4"/>
    <property type="match status" value="1"/>
</dbReference>
<sequence length="371" mass="42163">MNILHLSAINNWGGGENQIELLGKEFKKNFPQVENTILCVEEGLFHKHLKTTKLNYQTVKLSFNLDLRYCLKIKRICKTKHIDLIHIHDTKALSLAVLADNFFNLPPMVFSKKTSFPIKNRKSTLLKYNYTKIERILCVSEKTKEIAAKHITDKSKLQTLYHGLSIEKQKSISSEIQLRKKLEIVGDVILVGHIGNHIPAKDLTTLANTIEALVKKNSGLKFHFVQIGRFSAETPRFLQQLKAKGIKEYVSILGFMPNAAAFIPQLDYLLVTSNSEGLPNVIFEAFYYKTPVIATNVGGIPEIVAHLENGLLAEAKDAKKLAEYIVYLVGNPELKQDYIEKSYQKLLENFTTKRMAKETFQVYKNILNGRS</sequence>
<protein>
    <submittedName>
        <fullName evidence="2">Glycosyltransferase involved in cell wall bisynthesis</fullName>
    </submittedName>
</protein>
<reference evidence="3" key="1">
    <citation type="submission" date="2016-11" db="EMBL/GenBank/DDBJ databases">
        <authorList>
            <person name="Varghese N."/>
            <person name="Submissions S."/>
        </authorList>
    </citation>
    <scope>NUCLEOTIDE SEQUENCE [LARGE SCALE GENOMIC DNA]</scope>
    <source>
        <strain evidence="3">DSM 24579</strain>
    </source>
</reference>
<dbReference type="STRING" id="1073325.SAMN05444483_10312"/>
<dbReference type="InterPro" id="IPR028098">
    <property type="entry name" value="Glyco_trans_4-like_N"/>
</dbReference>
<proteinExistence type="predicted"/>
<dbReference type="AlphaFoldDB" id="A0A1M5F3S9"/>
<dbReference type="SUPFAM" id="SSF53756">
    <property type="entry name" value="UDP-Glycosyltransferase/glycogen phosphorylase"/>
    <property type="match status" value="1"/>
</dbReference>
<dbReference type="Proteomes" id="UP000183945">
    <property type="component" value="Unassembled WGS sequence"/>
</dbReference>
<keyword evidence="3" id="KW-1185">Reference proteome</keyword>
<evidence type="ECO:0000259" key="1">
    <source>
        <dbReference type="Pfam" id="PF13439"/>
    </source>
</evidence>
<name>A0A1M5F3S9_SALEC</name>
<keyword evidence="2" id="KW-0808">Transferase</keyword>
<gene>
    <name evidence="2" type="ORF">SAMN05444483_10312</name>
</gene>
<dbReference type="Gene3D" id="3.40.50.2000">
    <property type="entry name" value="Glycogen Phosphorylase B"/>
    <property type="match status" value="2"/>
</dbReference>
<feature type="domain" description="Glycosyltransferase subfamily 4-like N-terminal" evidence="1">
    <location>
        <begin position="12"/>
        <end position="167"/>
    </location>
</feature>
<dbReference type="CDD" id="cd03801">
    <property type="entry name" value="GT4_PimA-like"/>
    <property type="match status" value="1"/>
</dbReference>
<accession>A0A1M5F3S9</accession>